<evidence type="ECO:0000313" key="3">
    <source>
        <dbReference type="Proteomes" id="UP001189429"/>
    </source>
</evidence>
<feature type="compositionally biased region" description="Low complexity" evidence="1">
    <location>
        <begin position="1"/>
        <end position="15"/>
    </location>
</feature>
<proteinExistence type="predicted"/>
<keyword evidence="3" id="KW-1185">Reference proteome</keyword>
<dbReference type="EMBL" id="CAUYUJ010020722">
    <property type="protein sequence ID" value="CAK0900071.1"/>
    <property type="molecule type" value="Genomic_DNA"/>
</dbReference>
<gene>
    <name evidence="2" type="ORF">PCOR1329_LOCUS77466</name>
</gene>
<accession>A0ABN9XNT3</accession>
<feature type="compositionally biased region" description="Low complexity" evidence="1">
    <location>
        <begin position="29"/>
        <end position="40"/>
    </location>
</feature>
<evidence type="ECO:0000256" key="1">
    <source>
        <dbReference type="SAM" id="MobiDB-lite"/>
    </source>
</evidence>
<reference evidence="2" key="1">
    <citation type="submission" date="2023-10" db="EMBL/GenBank/DDBJ databases">
        <authorList>
            <person name="Chen Y."/>
            <person name="Shah S."/>
            <person name="Dougan E. K."/>
            <person name="Thang M."/>
            <person name="Chan C."/>
        </authorList>
    </citation>
    <scope>NUCLEOTIDE SEQUENCE [LARGE SCALE GENOMIC DNA]</scope>
</reference>
<comment type="caution">
    <text evidence="2">The sequence shown here is derived from an EMBL/GenBank/DDBJ whole genome shotgun (WGS) entry which is preliminary data.</text>
</comment>
<evidence type="ECO:0000313" key="2">
    <source>
        <dbReference type="EMBL" id="CAK0900071.1"/>
    </source>
</evidence>
<feature type="compositionally biased region" description="Pro residues" evidence="1">
    <location>
        <begin position="41"/>
        <end position="52"/>
    </location>
</feature>
<protein>
    <submittedName>
        <fullName evidence="2">Uncharacterized protein</fullName>
    </submittedName>
</protein>
<organism evidence="2 3">
    <name type="scientific">Prorocentrum cordatum</name>
    <dbReference type="NCBI Taxonomy" id="2364126"/>
    <lineage>
        <taxon>Eukaryota</taxon>
        <taxon>Sar</taxon>
        <taxon>Alveolata</taxon>
        <taxon>Dinophyceae</taxon>
        <taxon>Prorocentrales</taxon>
        <taxon>Prorocentraceae</taxon>
        <taxon>Prorocentrum</taxon>
    </lineage>
</organism>
<sequence length="128" mass="13598">MPRPLRAQASGAAQARRGRRRLAGGAPGGVAERSAREPAAPEAPRPRPPPRCGAPSEARSCINCHEMSCISSARISRIGAGWPLKLRRAELVRGGAEERRRGDCSTSTNDLDVRLPDTSCSTVALSNM</sequence>
<feature type="region of interest" description="Disordered" evidence="1">
    <location>
        <begin position="1"/>
        <end position="57"/>
    </location>
</feature>
<name>A0ABN9XNT3_9DINO</name>
<dbReference type="Proteomes" id="UP001189429">
    <property type="component" value="Unassembled WGS sequence"/>
</dbReference>